<dbReference type="Pfam" id="PF08521">
    <property type="entry name" value="2CSK_N"/>
    <property type="match status" value="1"/>
</dbReference>
<keyword evidence="7 13" id="KW-0418">Kinase</keyword>
<evidence type="ECO:0000256" key="6">
    <source>
        <dbReference type="ARBA" id="ARBA00022692"/>
    </source>
</evidence>
<organism evidence="13 14">
    <name type="scientific">Ottowia oryzae</name>
    <dbReference type="NCBI Taxonomy" id="2109914"/>
    <lineage>
        <taxon>Bacteria</taxon>
        <taxon>Pseudomonadati</taxon>
        <taxon>Pseudomonadota</taxon>
        <taxon>Betaproteobacteria</taxon>
        <taxon>Burkholderiales</taxon>
        <taxon>Comamonadaceae</taxon>
        <taxon>Ottowia</taxon>
    </lineage>
</organism>
<dbReference type="SMART" id="SM00387">
    <property type="entry name" value="HATPase_c"/>
    <property type="match status" value="1"/>
</dbReference>
<dbReference type="Proteomes" id="UP000239709">
    <property type="component" value="Chromosome"/>
</dbReference>
<feature type="domain" description="HAMP" evidence="12">
    <location>
        <begin position="190"/>
        <end position="243"/>
    </location>
</feature>
<evidence type="ECO:0000256" key="5">
    <source>
        <dbReference type="ARBA" id="ARBA00022679"/>
    </source>
</evidence>
<evidence type="ECO:0000313" key="13">
    <source>
        <dbReference type="EMBL" id="AVO35049.1"/>
    </source>
</evidence>
<evidence type="ECO:0000259" key="12">
    <source>
        <dbReference type="PROSITE" id="PS50885"/>
    </source>
</evidence>
<name>A0A2S0MGN0_9BURK</name>
<keyword evidence="5" id="KW-0808">Transferase</keyword>
<keyword evidence="6" id="KW-0812">Transmembrane</keyword>
<keyword evidence="8" id="KW-1133">Transmembrane helix</keyword>
<dbReference type="SMART" id="SM00388">
    <property type="entry name" value="HisKA"/>
    <property type="match status" value="1"/>
</dbReference>
<dbReference type="PROSITE" id="PS50885">
    <property type="entry name" value="HAMP"/>
    <property type="match status" value="1"/>
</dbReference>
<protein>
    <recommendedName>
        <fullName evidence="3">histidine kinase</fullName>
        <ecNumber evidence="3">2.7.13.3</ecNumber>
    </recommendedName>
</protein>
<dbReference type="PROSITE" id="PS50109">
    <property type="entry name" value="HIS_KIN"/>
    <property type="match status" value="1"/>
</dbReference>
<dbReference type="EMBL" id="CP027666">
    <property type="protein sequence ID" value="AVO35049.1"/>
    <property type="molecule type" value="Genomic_DNA"/>
</dbReference>
<dbReference type="KEGG" id="otk:C6570_13000"/>
<dbReference type="AlphaFoldDB" id="A0A2S0MGN0"/>
<dbReference type="InterPro" id="IPR003661">
    <property type="entry name" value="HisK_dim/P_dom"/>
</dbReference>
<dbReference type="InterPro" id="IPR003660">
    <property type="entry name" value="HAMP_dom"/>
</dbReference>
<evidence type="ECO:0000256" key="9">
    <source>
        <dbReference type="ARBA" id="ARBA00023012"/>
    </source>
</evidence>
<dbReference type="InterPro" id="IPR003594">
    <property type="entry name" value="HATPase_dom"/>
</dbReference>
<evidence type="ECO:0000256" key="1">
    <source>
        <dbReference type="ARBA" id="ARBA00000085"/>
    </source>
</evidence>
<evidence type="ECO:0000313" key="14">
    <source>
        <dbReference type="Proteomes" id="UP000239709"/>
    </source>
</evidence>
<evidence type="ECO:0000259" key="11">
    <source>
        <dbReference type="PROSITE" id="PS50109"/>
    </source>
</evidence>
<dbReference type="Pfam" id="PF00512">
    <property type="entry name" value="HisKA"/>
    <property type="match status" value="1"/>
</dbReference>
<keyword evidence="10" id="KW-0472">Membrane</keyword>
<feature type="domain" description="Histidine kinase" evidence="11">
    <location>
        <begin position="251"/>
        <end position="476"/>
    </location>
</feature>
<dbReference type="InterPro" id="IPR036097">
    <property type="entry name" value="HisK_dim/P_sf"/>
</dbReference>
<accession>A0A2S0MGN0</accession>
<dbReference type="GO" id="GO:0005886">
    <property type="term" value="C:plasma membrane"/>
    <property type="evidence" value="ECO:0007669"/>
    <property type="project" value="TreeGrafter"/>
</dbReference>
<comment type="catalytic activity">
    <reaction evidence="1">
        <text>ATP + protein L-histidine = ADP + protein N-phospho-L-histidine.</text>
        <dbReference type="EC" id="2.7.13.3"/>
    </reaction>
</comment>
<dbReference type="Gene3D" id="3.30.565.10">
    <property type="entry name" value="Histidine kinase-like ATPase, C-terminal domain"/>
    <property type="match status" value="1"/>
</dbReference>
<reference evidence="13 14" key="1">
    <citation type="submission" date="2018-03" db="EMBL/GenBank/DDBJ databases">
        <title>Genome sequencing of Ottowia sp.</title>
        <authorList>
            <person name="Kim S.-J."/>
            <person name="Heo J."/>
            <person name="Kwon S.-W."/>
        </authorList>
    </citation>
    <scope>NUCLEOTIDE SEQUENCE [LARGE SCALE GENOMIC DNA]</scope>
    <source>
        <strain evidence="13 14">KADR8-3</strain>
    </source>
</reference>
<dbReference type="PRINTS" id="PR00344">
    <property type="entry name" value="BCTRLSENSOR"/>
</dbReference>
<dbReference type="InterPro" id="IPR005467">
    <property type="entry name" value="His_kinase_dom"/>
</dbReference>
<dbReference type="InterPro" id="IPR013727">
    <property type="entry name" value="2CSK_N"/>
</dbReference>
<dbReference type="OrthoDB" id="8554694at2"/>
<dbReference type="GO" id="GO:0000155">
    <property type="term" value="F:phosphorelay sensor kinase activity"/>
    <property type="evidence" value="ECO:0007669"/>
    <property type="project" value="InterPro"/>
</dbReference>
<evidence type="ECO:0000256" key="2">
    <source>
        <dbReference type="ARBA" id="ARBA00004370"/>
    </source>
</evidence>
<dbReference type="InterPro" id="IPR004358">
    <property type="entry name" value="Sig_transdc_His_kin-like_C"/>
</dbReference>
<dbReference type="SUPFAM" id="SSF47384">
    <property type="entry name" value="Homodimeric domain of signal transducing histidine kinase"/>
    <property type="match status" value="1"/>
</dbReference>
<dbReference type="InterPro" id="IPR036890">
    <property type="entry name" value="HATPase_C_sf"/>
</dbReference>
<comment type="subcellular location">
    <subcellularLocation>
        <location evidence="2">Membrane</location>
    </subcellularLocation>
</comment>
<dbReference type="CDD" id="cd00082">
    <property type="entry name" value="HisKA"/>
    <property type="match status" value="1"/>
</dbReference>
<dbReference type="PANTHER" id="PTHR45436:SF1">
    <property type="entry name" value="SENSOR PROTEIN QSEC"/>
    <property type="match status" value="1"/>
</dbReference>
<dbReference type="EC" id="2.7.13.3" evidence="3"/>
<dbReference type="PANTHER" id="PTHR45436">
    <property type="entry name" value="SENSOR HISTIDINE KINASE YKOH"/>
    <property type="match status" value="1"/>
</dbReference>
<dbReference type="SUPFAM" id="SSF55874">
    <property type="entry name" value="ATPase domain of HSP90 chaperone/DNA topoisomerase II/histidine kinase"/>
    <property type="match status" value="1"/>
</dbReference>
<evidence type="ECO:0000256" key="4">
    <source>
        <dbReference type="ARBA" id="ARBA00022553"/>
    </source>
</evidence>
<evidence type="ECO:0000256" key="8">
    <source>
        <dbReference type="ARBA" id="ARBA00022989"/>
    </source>
</evidence>
<evidence type="ECO:0000256" key="10">
    <source>
        <dbReference type="ARBA" id="ARBA00023136"/>
    </source>
</evidence>
<evidence type="ECO:0000256" key="7">
    <source>
        <dbReference type="ARBA" id="ARBA00022777"/>
    </source>
</evidence>
<keyword evidence="4" id="KW-0597">Phosphoprotein</keyword>
<gene>
    <name evidence="13" type="ORF">C6570_13000</name>
</gene>
<dbReference type="Gene3D" id="1.10.287.130">
    <property type="match status" value="1"/>
</dbReference>
<keyword evidence="14" id="KW-1185">Reference proteome</keyword>
<sequence>MRLHAMTSLRVRLVLWLLLPLSLLVALCGWLSWRNAASVADYVQDHDLLASAKVLSDRLIWEDNDVRASVPPAALSLFVSPAHDQVFLSVIGTDGQVLAGKADFPLPQPLALRGPDRAQWYDTALQGLPMRAVVTRRAMYEAGGAREITIAVAKTTRSRDQMLQTLWRPTMEYLLLALLLAVVLSTVALTWELRPIVRLNRQLAARDPLQQDLALDPRGLHNELRPLTDTVNAFARQLRAHSQAQRRFIADAAHQLRTPLALQASQIEFARYTRAHRQDWDTRRADMDAMWQQMASSNQRLIAVSNQLLLLAQAEQDEAHHHLTPLDLGAAALAAVEELAALADKRHIDLGMDLPAEGARVHILAQAALLDALVVNLIDNALRYTPEGGRVTIGVRQAGNVAELTVDDNGPGIAAEARERVFERFYRGEHTATPGSGLGLAIVREVARAFGAEVSLSGHADGNTGLRVTVRFHAPGPHEADEAAAPAVG</sequence>
<proteinExistence type="predicted"/>
<evidence type="ECO:0000256" key="3">
    <source>
        <dbReference type="ARBA" id="ARBA00012438"/>
    </source>
</evidence>
<keyword evidence="9" id="KW-0902">Two-component regulatory system</keyword>
<dbReference type="CDD" id="cd00075">
    <property type="entry name" value="HATPase"/>
    <property type="match status" value="1"/>
</dbReference>
<dbReference type="InterPro" id="IPR050428">
    <property type="entry name" value="TCS_sensor_his_kinase"/>
</dbReference>
<dbReference type="Pfam" id="PF02518">
    <property type="entry name" value="HATPase_c"/>
    <property type="match status" value="1"/>
</dbReference>